<dbReference type="GO" id="GO:0008757">
    <property type="term" value="F:S-adenosylmethionine-dependent methyltransferase activity"/>
    <property type="evidence" value="ECO:0007669"/>
    <property type="project" value="InterPro"/>
</dbReference>
<evidence type="ECO:0000313" key="2">
    <source>
        <dbReference type="EMBL" id="SDR16697.1"/>
    </source>
</evidence>
<dbReference type="EMBL" id="FNKK01000002">
    <property type="protein sequence ID" value="SDR16697.1"/>
    <property type="molecule type" value="Genomic_DNA"/>
</dbReference>
<evidence type="ECO:0000259" key="1">
    <source>
        <dbReference type="Pfam" id="PF08241"/>
    </source>
</evidence>
<dbReference type="InterPro" id="IPR029063">
    <property type="entry name" value="SAM-dependent_MTases_sf"/>
</dbReference>
<dbReference type="CDD" id="cd02440">
    <property type="entry name" value="AdoMet_MTases"/>
    <property type="match status" value="1"/>
</dbReference>
<evidence type="ECO:0000313" key="3">
    <source>
        <dbReference type="Proteomes" id="UP000217103"/>
    </source>
</evidence>
<dbReference type="Proteomes" id="UP000217103">
    <property type="component" value="Unassembled WGS sequence"/>
</dbReference>
<dbReference type="PANTHER" id="PTHR42912">
    <property type="entry name" value="METHYLTRANSFERASE"/>
    <property type="match status" value="1"/>
</dbReference>
<protein>
    <submittedName>
        <fullName evidence="2">Ubiquinone/menaquinone biosynthesis C-methylase UbiE</fullName>
    </submittedName>
</protein>
<proteinExistence type="predicted"/>
<feature type="domain" description="Methyltransferase type 11" evidence="1">
    <location>
        <begin position="70"/>
        <end position="163"/>
    </location>
</feature>
<gene>
    <name evidence="2" type="ORF">SAMN04489764_3824</name>
</gene>
<dbReference type="STRING" id="35622.SAMN04489764_3824"/>
<accession>A0A1H1GU56</accession>
<dbReference type="AlphaFoldDB" id="A0A1H1GU56"/>
<keyword evidence="2" id="KW-0808">Transferase</keyword>
<keyword evidence="2" id="KW-0830">Ubiquinone</keyword>
<dbReference type="Pfam" id="PF08241">
    <property type="entry name" value="Methyltransf_11"/>
    <property type="match status" value="1"/>
</dbReference>
<dbReference type="InterPro" id="IPR050508">
    <property type="entry name" value="Methyltransf_Superfamily"/>
</dbReference>
<keyword evidence="3" id="KW-1185">Reference proteome</keyword>
<dbReference type="InterPro" id="IPR013216">
    <property type="entry name" value="Methyltransf_11"/>
</dbReference>
<organism evidence="2 3">
    <name type="scientific">Thermostaphylospora chromogena</name>
    <dbReference type="NCBI Taxonomy" id="35622"/>
    <lineage>
        <taxon>Bacteria</taxon>
        <taxon>Bacillati</taxon>
        <taxon>Actinomycetota</taxon>
        <taxon>Actinomycetes</taxon>
        <taxon>Streptosporangiales</taxon>
        <taxon>Thermomonosporaceae</taxon>
        <taxon>Thermostaphylospora</taxon>
    </lineage>
</organism>
<keyword evidence="2" id="KW-0489">Methyltransferase</keyword>
<reference evidence="2 3" key="1">
    <citation type="submission" date="2016-10" db="EMBL/GenBank/DDBJ databases">
        <authorList>
            <person name="de Groot N.N."/>
        </authorList>
    </citation>
    <scope>NUCLEOTIDE SEQUENCE [LARGE SCALE GENOMIC DNA]</scope>
    <source>
        <strain evidence="2 3">DSM 43794</strain>
    </source>
</reference>
<dbReference type="SUPFAM" id="SSF53335">
    <property type="entry name" value="S-adenosyl-L-methionine-dependent methyltransferases"/>
    <property type="match status" value="1"/>
</dbReference>
<name>A0A1H1GU56_9ACTN</name>
<sequence length="235" mass="26177">MPVPRDGSPGPAGGYGEVVEAPIRSDRDRRLMRYWDRQAGAYDRRMAFAERRFFADTRRWLCGQAAGDTLEVAIGTGLNLPHYPGDVRLTGVEWSEGMLAEARRRAARLGRPVDLRWGDARALDFEDGRFDTVVCTFALCGIPDEAAALGEMARVLRPGGLLLLADHVSSSSRPVRALQRVVDLFSVPLSGERYSHRPLPRVIAMGFEIRRHERFKLGLIERLSARKPRAGDAVP</sequence>
<dbReference type="GO" id="GO:0032259">
    <property type="term" value="P:methylation"/>
    <property type="evidence" value="ECO:0007669"/>
    <property type="project" value="UniProtKB-KW"/>
</dbReference>
<dbReference type="Gene3D" id="3.40.50.150">
    <property type="entry name" value="Vaccinia Virus protein VP39"/>
    <property type="match status" value="1"/>
</dbReference>